<accession>A0A060I206</accession>
<dbReference type="PANTHER" id="PTHR33376">
    <property type="match status" value="1"/>
</dbReference>
<keyword evidence="1 2" id="KW-0732">Signal</keyword>
<dbReference type="PIRSF" id="PIRSF006470">
    <property type="entry name" value="DctB"/>
    <property type="match status" value="1"/>
</dbReference>
<dbReference type="Pfam" id="PF03480">
    <property type="entry name" value="DctP"/>
    <property type="match status" value="1"/>
</dbReference>
<proteinExistence type="predicted"/>
<dbReference type="AlphaFoldDB" id="A0A060I206"/>
<protein>
    <submittedName>
        <fullName evidence="3">TRAP dicarboxylate transporter substrate-binding protein DctP subunit</fullName>
    </submittedName>
</protein>
<dbReference type="GO" id="GO:0030288">
    <property type="term" value="C:outer membrane-bounded periplasmic space"/>
    <property type="evidence" value="ECO:0007669"/>
    <property type="project" value="InterPro"/>
</dbReference>
<dbReference type="RefSeq" id="WP_038691650.1">
    <property type="nucleotide sequence ID" value="NZ_CP006986.1"/>
</dbReference>
<dbReference type="GO" id="GO:0055085">
    <property type="term" value="P:transmembrane transport"/>
    <property type="evidence" value="ECO:0007669"/>
    <property type="project" value="InterPro"/>
</dbReference>
<dbReference type="EMBL" id="CP006986">
    <property type="protein sequence ID" value="AIC29198.1"/>
    <property type="molecule type" value="Genomic_DNA"/>
</dbReference>
<dbReference type="InterPro" id="IPR004682">
    <property type="entry name" value="TRAP_DctP"/>
</dbReference>
<dbReference type="GO" id="GO:0030246">
    <property type="term" value="F:carbohydrate binding"/>
    <property type="evidence" value="ECO:0007669"/>
    <property type="project" value="TreeGrafter"/>
</dbReference>
<sequence>MKNFVKLAAGLMVAASVMSSAASAQTVLKSSDTHPDGYPTVEGVKYFGELVKERTKGRYSVEVYHSAQLGEEKDTIEQVRSGVIELNRVSMAPFNGTVKESIVPALPYIFRSEEHMHKVMDGAVGDQIKRAFEPAGLVVLAFYDAGARSFYNKTKPINSVADMKGLKFRVIQSDIFVDMVAALGANATPMPYGEVYSGIETGVIDGAENNFPSYDTAKHAEVAKHYSLDEHTILPEVFVMNKAAFDKLTPEDQEIFRQAAKDSVAKQRELWAAKVAESRANVEKLGAQITTPDKQGFIEAMAPVYEKHVKDDVLKKMVADVKAVQ</sequence>
<dbReference type="NCBIfam" id="TIGR00787">
    <property type="entry name" value="dctP"/>
    <property type="match status" value="1"/>
</dbReference>
<evidence type="ECO:0000313" key="4">
    <source>
        <dbReference type="Proteomes" id="UP000027180"/>
    </source>
</evidence>
<feature type="chain" id="PRO_5001583246" evidence="2">
    <location>
        <begin position="25"/>
        <end position="325"/>
    </location>
</feature>
<dbReference type="NCBIfam" id="NF037995">
    <property type="entry name" value="TRAP_S1"/>
    <property type="match status" value="1"/>
</dbReference>
<dbReference type="KEGG" id="rei:IE4771_CH04148"/>
<dbReference type="InterPro" id="IPR038404">
    <property type="entry name" value="TRAP_DctP_sf"/>
</dbReference>
<dbReference type="OrthoDB" id="9803763at2"/>
<evidence type="ECO:0000256" key="2">
    <source>
        <dbReference type="SAM" id="SignalP"/>
    </source>
</evidence>
<name>A0A060I206_RHIET</name>
<dbReference type="PANTHER" id="PTHR33376:SF2">
    <property type="entry name" value="DICARBOXYLATE-BINDING PERIPLASMIC PROTEIN"/>
    <property type="match status" value="1"/>
</dbReference>
<gene>
    <name evidence="3" type="ORF">IE4771_CH04148</name>
</gene>
<reference evidence="3 4" key="1">
    <citation type="submission" date="2013-12" db="EMBL/GenBank/DDBJ databases">
        <title>Complete genome sequence of Rhizobium etli bv. mimosae IE4771.</title>
        <authorList>
            <person name="Bustos P."/>
            <person name="Santamaria R.I."/>
            <person name="Lozano L."/>
            <person name="Ormeno-Orrillo E."/>
            <person name="Rogel M.A."/>
            <person name="Romero D."/>
            <person name="Cevallos M.A."/>
            <person name="Martinez-Romero E."/>
            <person name="Gonzalez V."/>
        </authorList>
    </citation>
    <scope>NUCLEOTIDE SEQUENCE [LARGE SCALE GENOMIC DNA]</scope>
    <source>
        <strain evidence="3 4">IE4771</strain>
    </source>
</reference>
<dbReference type="CDD" id="cd13671">
    <property type="entry name" value="PBP2_TRAP_SBP_like_3"/>
    <property type="match status" value="1"/>
</dbReference>
<organism evidence="3 4">
    <name type="scientific">Rhizobium etli bv. mimosae str. IE4771</name>
    <dbReference type="NCBI Taxonomy" id="1432050"/>
    <lineage>
        <taxon>Bacteria</taxon>
        <taxon>Pseudomonadati</taxon>
        <taxon>Pseudomonadota</taxon>
        <taxon>Alphaproteobacteria</taxon>
        <taxon>Hyphomicrobiales</taxon>
        <taxon>Rhizobiaceae</taxon>
        <taxon>Rhizobium/Agrobacterium group</taxon>
        <taxon>Rhizobium</taxon>
    </lineage>
</organism>
<evidence type="ECO:0000313" key="3">
    <source>
        <dbReference type="EMBL" id="AIC29198.1"/>
    </source>
</evidence>
<dbReference type="Gene3D" id="3.40.190.170">
    <property type="entry name" value="Bacterial extracellular solute-binding protein, family 7"/>
    <property type="match status" value="1"/>
</dbReference>
<evidence type="ECO:0000256" key="1">
    <source>
        <dbReference type="ARBA" id="ARBA00022729"/>
    </source>
</evidence>
<dbReference type="HOGENOM" id="CLU_036176_1_3_5"/>
<dbReference type="InterPro" id="IPR018389">
    <property type="entry name" value="DctP_fam"/>
</dbReference>
<dbReference type="Proteomes" id="UP000027180">
    <property type="component" value="Chromosome"/>
</dbReference>
<feature type="signal peptide" evidence="2">
    <location>
        <begin position="1"/>
        <end position="24"/>
    </location>
</feature>